<dbReference type="Pfam" id="PF00441">
    <property type="entry name" value="Acyl-CoA_dh_1"/>
    <property type="match status" value="1"/>
</dbReference>
<evidence type="ECO:0000313" key="7">
    <source>
        <dbReference type="Proteomes" id="UP000599578"/>
    </source>
</evidence>
<evidence type="ECO:0000256" key="1">
    <source>
        <dbReference type="ARBA" id="ARBA00001974"/>
    </source>
</evidence>
<dbReference type="PANTHER" id="PTHR43884:SF12">
    <property type="entry name" value="ISOVALERYL-COA DEHYDROGENASE, MITOCHONDRIAL-RELATED"/>
    <property type="match status" value="1"/>
</dbReference>
<dbReference type="Proteomes" id="UP000599578">
    <property type="component" value="Unassembled WGS sequence"/>
</dbReference>
<name>A0A917ZKH3_9GAMM</name>
<keyword evidence="4" id="KW-0274">FAD</keyword>
<dbReference type="SUPFAM" id="SSF47203">
    <property type="entry name" value="Acyl-CoA dehydrogenase C-terminal domain-like"/>
    <property type="match status" value="1"/>
</dbReference>
<dbReference type="RefSeq" id="WP_188861755.1">
    <property type="nucleotide sequence ID" value="NZ_BMLT01000009.1"/>
</dbReference>
<gene>
    <name evidence="6" type="ORF">GCM10011348_33480</name>
</gene>
<keyword evidence="3" id="KW-0285">Flavoprotein</keyword>
<dbReference type="GO" id="GO:0050660">
    <property type="term" value="F:flavin adenine dinucleotide binding"/>
    <property type="evidence" value="ECO:0007669"/>
    <property type="project" value="InterPro"/>
</dbReference>
<dbReference type="SUPFAM" id="SSF56645">
    <property type="entry name" value="Acyl-CoA dehydrogenase NM domain-like"/>
    <property type="match status" value="1"/>
</dbReference>
<evidence type="ECO:0000256" key="2">
    <source>
        <dbReference type="ARBA" id="ARBA00009347"/>
    </source>
</evidence>
<sequence length="427" mass="46381">MIPLKPTLTLPAVGLSGFETPLSEEEAAIQASVHRFAKEVMRPLGCELDRMRAEDVVAPGSPFYSLFEEFQKLGLDPSLLAELPPEMAVRIESLIGEELGWGDSGLGVSLGCAGFPLQMAIAAGNQELVELCQGRIGCWMATQPDRGSDNQLLDVARDWPAGVPANTGNLTAKVVGDEIIINGQSSAWVSNGAVAQVAFGLMCADYGDGFYDRDGLPHGIAVIVPLELAGVSKGKPLEKIGQRALPQGEIYFDNVRVPRRFAIAEQEGYYGAMSSSWSHAGTHMGQVFTGVARAAFELALQYCHERRQGGRLLIDHQMTRLRLGEMMRRVETARAVARRSLGFARLSPQTHPYATASAKVTVTEEAKLVVDEAFRLFGGNGTTLEYPIEKLARDTQAALIEDGENRVLTMRLGLLAQQLYAEGWSQY</sequence>
<evidence type="ECO:0000256" key="4">
    <source>
        <dbReference type="ARBA" id="ARBA00022827"/>
    </source>
</evidence>
<protein>
    <submittedName>
        <fullName evidence="6">Acyl-CoA dehydrogenase</fullName>
    </submittedName>
</protein>
<dbReference type="AlphaFoldDB" id="A0A917ZKH3"/>
<accession>A0A917ZKH3</accession>
<dbReference type="GO" id="GO:0003995">
    <property type="term" value="F:acyl-CoA dehydrogenase activity"/>
    <property type="evidence" value="ECO:0007669"/>
    <property type="project" value="TreeGrafter"/>
</dbReference>
<dbReference type="PANTHER" id="PTHR43884">
    <property type="entry name" value="ACYL-COA DEHYDROGENASE"/>
    <property type="match status" value="1"/>
</dbReference>
<dbReference type="InterPro" id="IPR009075">
    <property type="entry name" value="AcylCo_DH/oxidase_C"/>
</dbReference>
<proteinExistence type="inferred from homology"/>
<keyword evidence="7" id="KW-1185">Reference proteome</keyword>
<organism evidence="6 7">
    <name type="scientific">Marinobacterium nitratireducens</name>
    <dbReference type="NCBI Taxonomy" id="518897"/>
    <lineage>
        <taxon>Bacteria</taxon>
        <taxon>Pseudomonadati</taxon>
        <taxon>Pseudomonadota</taxon>
        <taxon>Gammaproteobacteria</taxon>
        <taxon>Oceanospirillales</taxon>
        <taxon>Oceanospirillaceae</taxon>
        <taxon>Marinobacterium</taxon>
    </lineage>
</organism>
<dbReference type="InterPro" id="IPR036250">
    <property type="entry name" value="AcylCo_DH-like_C"/>
</dbReference>
<comment type="similarity">
    <text evidence="2">Belongs to the acyl-CoA dehydrogenase family.</text>
</comment>
<reference evidence="6 7" key="1">
    <citation type="journal article" date="2014" name="Int. J. Syst. Evol. Microbiol.">
        <title>Complete genome sequence of Corynebacterium casei LMG S-19264T (=DSM 44701T), isolated from a smear-ripened cheese.</title>
        <authorList>
            <consortium name="US DOE Joint Genome Institute (JGI-PGF)"/>
            <person name="Walter F."/>
            <person name="Albersmeier A."/>
            <person name="Kalinowski J."/>
            <person name="Ruckert C."/>
        </authorList>
    </citation>
    <scope>NUCLEOTIDE SEQUENCE [LARGE SCALE GENOMIC DNA]</scope>
    <source>
        <strain evidence="6 7">CGMCC 1.7286</strain>
    </source>
</reference>
<evidence type="ECO:0000259" key="5">
    <source>
        <dbReference type="Pfam" id="PF00441"/>
    </source>
</evidence>
<dbReference type="CDD" id="cd00567">
    <property type="entry name" value="ACAD"/>
    <property type="match status" value="1"/>
</dbReference>
<comment type="caution">
    <text evidence="6">The sequence shown here is derived from an EMBL/GenBank/DDBJ whole genome shotgun (WGS) entry which is preliminary data.</text>
</comment>
<dbReference type="InterPro" id="IPR009100">
    <property type="entry name" value="AcylCoA_DH/oxidase_NM_dom_sf"/>
</dbReference>
<evidence type="ECO:0000256" key="3">
    <source>
        <dbReference type="ARBA" id="ARBA00022630"/>
    </source>
</evidence>
<dbReference type="InterPro" id="IPR037069">
    <property type="entry name" value="AcylCoA_DH/ox_N_sf"/>
</dbReference>
<dbReference type="Gene3D" id="1.20.140.10">
    <property type="entry name" value="Butyryl-CoA Dehydrogenase, subunit A, domain 3"/>
    <property type="match status" value="1"/>
</dbReference>
<feature type="domain" description="Acyl-CoA dehydrogenase/oxidase C-terminal" evidence="5">
    <location>
        <begin position="286"/>
        <end position="411"/>
    </location>
</feature>
<evidence type="ECO:0000313" key="6">
    <source>
        <dbReference type="EMBL" id="GGO85297.1"/>
    </source>
</evidence>
<dbReference type="InterPro" id="IPR046373">
    <property type="entry name" value="Acyl-CoA_Oxase/DH_mid-dom_sf"/>
</dbReference>
<dbReference type="Gene3D" id="1.10.540.10">
    <property type="entry name" value="Acyl-CoA dehydrogenase/oxidase, N-terminal domain"/>
    <property type="match status" value="1"/>
</dbReference>
<comment type="cofactor">
    <cofactor evidence="1">
        <name>FAD</name>
        <dbReference type="ChEBI" id="CHEBI:57692"/>
    </cofactor>
</comment>
<dbReference type="EMBL" id="BMLT01000009">
    <property type="protein sequence ID" value="GGO85297.1"/>
    <property type="molecule type" value="Genomic_DNA"/>
</dbReference>
<dbReference type="Gene3D" id="2.40.110.10">
    <property type="entry name" value="Butyryl-CoA Dehydrogenase, subunit A, domain 2"/>
    <property type="match status" value="1"/>
</dbReference>